<proteinExistence type="predicted"/>
<dbReference type="STRING" id="1448320.A0A319D3N9"/>
<dbReference type="PANTHER" id="PTHR45641:SF19">
    <property type="entry name" value="NEPHROCYSTIN-3"/>
    <property type="match status" value="1"/>
</dbReference>
<dbReference type="Pfam" id="PF13424">
    <property type="entry name" value="TPR_12"/>
    <property type="match status" value="2"/>
</dbReference>
<keyword evidence="1" id="KW-0677">Repeat</keyword>
<evidence type="ECO:0000313" key="4">
    <source>
        <dbReference type="EMBL" id="PYH89127.1"/>
    </source>
</evidence>
<dbReference type="OrthoDB" id="1658288at2759"/>
<dbReference type="AlphaFoldDB" id="A0A319D3N9"/>
<keyword evidence="2 3" id="KW-0802">TPR repeat</keyword>
<evidence type="ECO:0000313" key="5">
    <source>
        <dbReference type="Proteomes" id="UP000247810"/>
    </source>
</evidence>
<protein>
    <submittedName>
        <fullName evidence="4">TPR-like protein</fullName>
    </submittedName>
</protein>
<reference evidence="4 5" key="1">
    <citation type="submission" date="2018-02" db="EMBL/GenBank/DDBJ databases">
        <title>The genomes of Aspergillus section Nigri reveals drivers in fungal speciation.</title>
        <authorList>
            <consortium name="DOE Joint Genome Institute"/>
            <person name="Vesth T.C."/>
            <person name="Nybo J."/>
            <person name="Theobald S."/>
            <person name="Brandl J."/>
            <person name="Frisvad J.C."/>
            <person name="Nielsen K.F."/>
            <person name="Lyhne E.K."/>
            <person name="Kogle M.E."/>
            <person name="Kuo A."/>
            <person name="Riley R."/>
            <person name="Clum A."/>
            <person name="Nolan M."/>
            <person name="Lipzen A."/>
            <person name="Salamov A."/>
            <person name="Henrissat B."/>
            <person name="Wiebenga A."/>
            <person name="De vries R.P."/>
            <person name="Grigoriev I.V."/>
            <person name="Mortensen U.H."/>
            <person name="Andersen M.R."/>
            <person name="Baker S.E."/>
        </authorList>
    </citation>
    <scope>NUCLEOTIDE SEQUENCE [LARGE SCALE GENOMIC DNA]</scope>
    <source>
        <strain evidence="4 5">CBS 707.79</strain>
    </source>
</reference>
<dbReference type="VEuPathDB" id="FungiDB:BO71DRAFT_280706"/>
<feature type="repeat" description="TPR" evidence="3">
    <location>
        <begin position="122"/>
        <end position="155"/>
    </location>
</feature>
<dbReference type="SUPFAM" id="SSF48452">
    <property type="entry name" value="TPR-like"/>
    <property type="match status" value="2"/>
</dbReference>
<accession>A0A319D3N9</accession>
<organism evidence="4 5">
    <name type="scientific">Aspergillus ellipticus CBS 707.79</name>
    <dbReference type="NCBI Taxonomy" id="1448320"/>
    <lineage>
        <taxon>Eukaryota</taxon>
        <taxon>Fungi</taxon>
        <taxon>Dikarya</taxon>
        <taxon>Ascomycota</taxon>
        <taxon>Pezizomycotina</taxon>
        <taxon>Eurotiomycetes</taxon>
        <taxon>Eurotiomycetidae</taxon>
        <taxon>Eurotiales</taxon>
        <taxon>Aspergillaceae</taxon>
        <taxon>Aspergillus</taxon>
        <taxon>Aspergillus subgen. Circumdati</taxon>
    </lineage>
</organism>
<gene>
    <name evidence="4" type="ORF">BO71DRAFT_280706</name>
</gene>
<dbReference type="InterPro" id="IPR019734">
    <property type="entry name" value="TPR_rpt"/>
</dbReference>
<sequence>NIGAVLTRQGKYEEALSFLRAALEGSTKKLGDDHVSTISASIALAGTYGLLQKNELAMQLYEPAVSRLEKALGGDHFKTLAATGDMASCLSEMGQHEAALELLQKVHLLQQKRLGEHHPLTLNTLHQIGETHRHQGQYDLALENYARVLAGRETTAGNGRLPLEYYCTVESMADAYKAQGVYSQSVDYYERAWRGIRDIFSDTHPMCLNILDSKADALISERRFEQAITCLSELFRGRIECFGREHELTHET</sequence>
<dbReference type="InterPro" id="IPR011990">
    <property type="entry name" value="TPR-like_helical_dom_sf"/>
</dbReference>
<evidence type="ECO:0000256" key="1">
    <source>
        <dbReference type="ARBA" id="ARBA00022737"/>
    </source>
</evidence>
<dbReference type="Proteomes" id="UP000247810">
    <property type="component" value="Unassembled WGS sequence"/>
</dbReference>
<name>A0A319D3N9_9EURO</name>
<evidence type="ECO:0000256" key="3">
    <source>
        <dbReference type="PROSITE-ProRule" id="PRU00339"/>
    </source>
</evidence>
<dbReference type="PROSITE" id="PS50005">
    <property type="entry name" value="TPR"/>
    <property type="match status" value="1"/>
</dbReference>
<dbReference type="PANTHER" id="PTHR45641">
    <property type="entry name" value="TETRATRICOPEPTIDE REPEAT PROTEIN (AFU_ORTHOLOGUE AFUA_6G03870)"/>
    <property type="match status" value="1"/>
</dbReference>
<feature type="non-terminal residue" evidence="4">
    <location>
        <position position="1"/>
    </location>
</feature>
<dbReference type="EMBL" id="KZ826047">
    <property type="protein sequence ID" value="PYH89127.1"/>
    <property type="molecule type" value="Genomic_DNA"/>
</dbReference>
<feature type="non-terminal residue" evidence="4">
    <location>
        <position position="252"/>
    </location>
</feature>
<evidence type="ECO:0000256" key="2">
    <source>
        <dbReference type="ARBA" id="ARBA00022803"/>
    </source>
</evidence>
<keyword evidence="5" id="KW-1185">Reference proteome</keyword>
<dbReference type="Gene3D" id="1.25.40.10">
    <property type="entry name" value="Tetratricopeptide repeat domain"/>
    <property type="match status" value="2"/>
</dbReference>